<dbReference type="InterPro" id="IPR012310">
    <property type="entry name" value="DNA_ligase_ATP-dep_cent"/>
</dbReference>
<name>A0ABD5S332_9EURY</name>
<dbReference type="PROSITE" id="PS00697">
    <property type="entry name" value="DNA_LIGASE_A1"/>
    <property type="match status" value="1"/>
</dbReference>
<dbReference type="Gene3D" id="3.30.470.30">
    <property type="entry name" value="DNA ligase/mRNA capping enzyme"/>
    <property type="match status" value="1"/>
</dbReference>
<feature type="domain" description="ATP-dependent DNA ligase family profile" evidence="3">
    <location>
        <begin position="106"/>
        <end position="235"/>
    </location>
</feature>
<gene>
    <name evidence="4" type="ORF">ACFQE1_14930</name>
</gene>
<keyword evidence="1" id="KW-0436">Ligase</keyword>
<feature type="compositionally biased region" description="Acidic residues" evidence="2">
    <location>
        <begin position="258"/>
        <end position="289"/>
    </location>
</feature>
<feature type="compositionally biased region" description="Basic and acidic residues" evidence="2">
    <location>
        <begin position="290"/>
        <end position="303"/>
    </location>
</feature>
<dbReference type="GO" id="GO:0016874">
    <property type="term" value="F:ligase activity"/>
    <property type="evidence" value="ECO:0007669"/>
    <property type="project" value="UniProtKB-KW"/>
</dbReference>
<evidence type="ECO:0000313" key="4">
    <source>
        <dbReference type="EMBL" id="MFC6725637.1"/>
    </source>
</evidence>
<dbReference type="SUPFAM" id="SSF56091">
    <property type="entry name" value="DNA ligase/mRNA capping enzyme, catalytic domain"/>
    <property type="match status" value="1"/>
</dbReference>
<dbReference type="InterPro" id="IPR012309">
    <property type="entry name" value="DNA_ligase_ATP-dep_C"/>
</dbReference>
<dbReference type="PROSITE" id="PS50160">
    <property type="entry name" value="DNA_LIGASE_A3"/>
    <property type="match status" value="1"/>
</dbReference>
<dbReference type="EMBL" id="JBHSWU010000627">
    <property type="protein sequence ID" value="MFC6725637.1"/>
    <property type="molecule type" value="Genomic_DNA"/>
</dbReference>
<proteinExistence type="predicted"/>
<evidence type="ECO:0000259" key="3">
    <source>
        <dbReference type="PROSITE" id="PS50160"/>
    </source>
</evidence>
<dbReference type="AlphaFoldDB" id="A0ABD5S332"/>
<comment type="caution">
    <text evidence="4">The sequence shown here is derived from an EMBL/GenBank/DDBJ whole genome shotgun (WGS) entry which is preliminary data.</text>
</comment>
<feature type="region of interest" description="Disordered" evidence="2">
    <location>
        <begin position="237"/>
        <end position="303"/>
    </location>
</feature>
<sequence length="399" mass="44059">GKAEGLESGLSAVVDGGDPEDVLAEYKYDGVRAQIHVDGDEVRVFTRRLDDVTEQFPDVVRAVREGVDEDGCIVEAELVGYDPETGDAVPFQRLSRRIRRTEGIDRMAEQIPVVAYLFDAVYVDGETLFDLPLGERLDRLDGAFEATERALEPARRLFGPTLDEAEALYEDALAAGHEGVVLKNLAASYQPGTRVGYVTKVKPTMEPLDLVVVGAEWSQGRKSDWLGRLHLACRVGDASPGGNERNAADAMELGGGTDGDDSTDRDDENDSADRDDENDTADRDDENGVNDERAREAGDATERTIDGYAKVGRMFSGLTDEQLVEMTERLEPLVTEDRGKEVVVRPEVVVEVEYEAIQSSPRYETGFALRFPRFLGFRDDLAPEDADSLSKVRELYEEQ</sequence>
<evidence type="ECO:0000313" key="5">
    <source>
        <dbReference type="Proteomes" id="UP001596328"/>
    </source>
</evidence>
<dbReference type="Gene3D" id="2.40.50.140">
    <property type="entry name" value="Nucleic acid-binding proteins"/>
    <property type="match status" value="1"/>
</dbReference>
<dbReference type="Pfam" id="PF01068">
    <property type="entry name" value="DNA_ligase_A_M"/>
    <property type="match status" value="1"/>
</dbReference>
<dbReference type="Pfam" id="PF04679">
    <property type="entry name" value="DNA_ligase_A_C"/>
    <property type="match status" value="1"/>
</dbReference>
<dbReference type="PROSITE" id="PS00333">
    <property type="entry name" value="DNA_LIGASE_A2"/>
    <property type="match status" value="1"/>
</dbReference>
<dbReference type="CDD" id="cd07901">
    <property type="entry name" value="Adenylation_DNA_ligase_Arch_LigB"/>
    <property type="match status" value="1"/>
</dbReference>
<dbReference type="PANTHER" id="PTHR45674:SF7">
    <property type="entry name" value="DNA LIGASE"/>
    <property type="match status" value="1"/>
</dbReference>
<accession>A0ABD5S332</accession>
<protein>
    <recommendedName>
        <fullName evidence="3">ATP-dependent DNA ligase family profile domain-containing protein</fullName>
    </recommendedName>
</protein>
<keyword evidence="5" id="KW-1185">Reference proteome</keyword>
<organism evidence="4 5">
    <name type="scientific">Halobium palmae</name>
    <dbReference type="NCBI Taxonomy" id="1776492"/>
    <lineage>
        <taxon>Archaea</taxon>
        <taxon>Methanobacteriati</taxon>
        <taxon>Methanobacteriota</taxon>
        <taxon>Stenosarchaea group</taxon>
        <taxon>Halobacteria</taxon>
        <taxon>Halobacteriales</taxon>
        <taxon>Haloferacaceae</taxon>
        <taxon>Halobium</taxon>
    </lineage>
</organism>
<dbReference type="InterPro" id="IPR016059">
    <property type="entry name" value="DNA_ligase_ATP-dep_CS"/>
</dbReference>
<evidence type="ECO:0000256" key="1">
    <source>
        <dbReference type="ARBA" id="ARBA00022598"/>
    </source>
</evidence>
<feature type="non-terminal residue" evidence="4">
    <location>
        <position position="1"/>
    </location>
</feature>
<dbReference type="SUPFAM" id="SSF50249">
    <property type="entry name" value="Nucleic acid-binding proteins"/>
    <property type="match status" value="1"/>
</dbReference>
<dbReference type="InterPro" id="IPR012340">
    <property type="entry name" value="NA-bd_OB-fold"/>
</dbReference>
<reference evidence="4 5" key="1">
    <citation type="journal article" date="2019" name="Int. J. Syst. Evol. Microbiol.">
        <title>The Global Catalogue of Microorganisms (GCM) 10K type strain sequencing project: providing services to taxonomists for standard genome sequencing and annotation.</title>
        <authorList>
            <consortium name="The Broad Institute Genomics Platform"/>
            <consortium name="The Broad Institute Genome Sequencing Center for Infectious Disease"/>
            <person name="Wu L."/>
            <person name="Ma J."/>
        </authorList>
    </citation>
    <scope>NUCLEOTIDE SEQUENCE [LARGE SCALE GENOMIC DNA]</scope>
    <source>
        <strain evidence="4 5">NBRC 111368</strain>
    </source>
</reference>
<dbReference type="PANTHER" id="PTHR45674">
    <property type="entry name" value="DNA LIGASE 1/3 FAMILY MEMBER"/>
    <property type="match status" value="1"/>
</dbReference>
<evidence type="ECO:0000256" key="2">
    <source>
        <dbReference type="SAM" id="MobiDB-lite"/>
    </source>
</evidence>
<dbReference type="InterPro" id="IPR050191">
    <property type="entry name" value="ATP-dep_DNA_ligase"/>
</dbReference>
<dbReference type="Proteomes" id="UP001596328">
    <property type="component" value="Unassembled WGS sequence"/>
</dbReference>